<evidence type="ECO:0000313" key="4">
    <source>
        <dbReference type="EMBL" id="SKB44085.1"/>
    </source>
</evidence>
<dbReference type="EMBL" id="LMAR01000094">
    <property type="protein sequence ID" value="KQK27713.1"/>
    <property type="molecule type" value="Genomic_DNA"/>
</dbReference>
<dbReference type="Pfam" id="PF12172">
    <property type="entry name" value="zf-ChsH2"/>
    <property type="match status" value="1"/>
</dbReference>
<dbReference type="PANTHER" id="PTHR34075:SF5">
    <property type="entry name" value="BLR3430 PROTEIN"/>
    <property type="match status" value="1"/>
</dbReference>
<evidence type="ECO:0000313" key="3">
    <source>
        <dbReference type="EMBL" id="KQK27713.1"/>
    </source>
</evidence>
<evidence type="ECO:0000259" key="2">
    <source>
        <dbReference type="Pfam" id="PF12172"/>
    </source>
</evidence>
<dbReference type="AlphaFoldDB" id="A0A0Q3LWF7"/>
<dbReference type="SUPFAM" id="SSF50249">
    <property type="entry name" value="Nucleic acid-binding proteins"/>
    <property type="match status" value="1"/>
</dbReference>
<dbReference type="RefSeq" id="WP_055730980.1">
    <property type="nucleotide sequence ID" value="NZ_FUYX01000002.1"/>
</dbReference>
<dbReference type="Gene3D" id="6.10.30.10">
    <property type="match status" value="1"/>
</dbReference>
<dbReference type="InterPro" id="IPR022002">
    <property type="entry name" value="ChsH2_Znr"/>
</dbReference>
<accession>A0A0Q3LWF7</accession>
<dbReference type="STRING" id="53254.SAMN05660750_00676"/>
<dbReference type="EMBL" id="FUYX01000002">
    <property type="protein sequence ID" value="SKB44085.1"/>
    <property type="molecule type" value="Genomic_DNA"/>
</dbReference>
<dbReference type="OrthoDB" id="7595207at2"/>
<gene>
    <name evidence="3" type="ORF">ARD30_25345</name>
    <name evidence="4" type="ORF">SAMN05660750_00676</name>
</gene>
<sequence>MTDHAFKVEDPYLWPFWEAASERRLTVQHCRACGAHQFYPRPFCLSCEGRDLDWVDVAGTGEVYSVTTVRIPVSDLLPPPYQVALVTLDAGPRLLAGIDGPPCRIGDRVRLVWREREDAPPFPAFERVTP</sequence>
<evidence type="ECO:0008006" key="7">
    <source>
        <dbReference type="Google" id="ProtNLM"/>
    </source>
</evidence>
<reference evidence="3 5" key="1">
    <citation type="submission" date="2015-10" db="EMBL/GenBank/DDBJ databases">
        <title>Draft genome of Bosea thiooxidans.</title>
        <authorList>
            <person name="Wang X."/>
        </authorList>
    </citation>
    <scope>NUCLEOTIDE SEQUENCE [LARGE SCALE GENOMIC DNA]</scope>
    <source>
        <strain evidence="3 5">CGMCC 9174</strain>
    </source>
</reference>
<dbReference type="InterPro" id="IPR052513">
    <property type="entry name" value="Thioester_dehydratase-like"/>
</dbReference>
<dbReference type="PANTHER" id="PTHR34075">
    <property type="entry name" value="BLR3430 PROTEIN"/>
    <property type="match status" value="1"/>
</dbReference>
<dbReference type="InterPro" id="IPR002878">
    <property type="entry name" value="ChsH2_C"/>
</dbReference>
<feature type="domain" description="ChsH2 rubredoxin-like zinc ribbon" evidence="2">
    <location>
        <begin position="17"/>
        <end position="53"/>
    </location>
</feature>
<evidence type="ECO:0000313" key="6">
    <source>
        <dbReference type="Proteomes" id="UP000190130"/>
    </source>
</evidence>
<proteinExistence type="predicted"/>
<feature type="domain" description="ChsH2 C-terminal OB-fold" evidence="1">
    <location>
        <begin position="54"/>
        <end position="114"/>
    </location>
</feature>
<evidence type="ECO:0000313" key="5">
    <source>
        <dbReference type="Proteomes" id="UP000051562"/>
    </source>
</evidence>
<name>A0A0Q3LWF7_9HYPH</name>
<evidence type="ECO:0000259" key="1">
    <source>
        <dbReference type="Pfam" id="PF01796"/>
    </source>
</evidence>
<dbReference type="Pfam" id="PF01796">
    <property type="entry name" value="OB_ChsH2_C"/>
    <property type="match status" value="1"/>
</dbReference>
<dbReference type="InterPro" id="IPR012340">
    <property type="entry name" value="NA-bd_OB-fold"/>
</dbReference>
<keyword evidence="5" id="KW-1185">Reference proteome</keyword>
<organism evidence="3 5">
    <name type="scientific">Bosea thiooxidans</name>
    <dbReference type="NCBI Taxonomy" id="53254"/>
    <lineage>
        <taxon>Bacteria</taxon>
        <taxon>Pseudomonadati</taxon>
        <taxon>Pseudomonadota</taxon>
        <taxon>Alphaproteobacteria</taxon>
        <taxon>Hyphomicrobiales</taxon>
        <taxon>Boseaceae</taxon>
        <taxon>Bosea</taxon>
    </lineage>
</organism>
<dbReference type="Proteomes" id="UP000051562">
    <property type="component" value="Unassembled WGS sequence"/>
</dbReference>
<protein>
    <recommendedName>
        <fullName evidence="7">DNA-binding protein</fullName>
    </recommendedName>
</protein>
<reference evidence="4 6" key="2">
    <citation type="submission" date="2017-02" db="EMBL/GenBank/DDBJ databases">
        <authorList>
            <person name="Peterson S.W."/>
        </authorList>
    </citation>
    <scope>NUCLEOTIDE SEQUENCE [LARGE SCALE GENOMIC DNA]</scope>
    <source>
        <strain evidence="4 6">DSM 9653</strain>
    </source>
</reference>
<dbReference type="Proteomes" id="UP000190130">
    <property type="component" value="Unassembled WGS sequence"/>
</dbReference>